<dbReference type="Pfam" id="PF10143">
    <property type="entry name" value="PhosphMutase"/>
    <property type="match status" value="1"/>
</dbReference>
<name>X1PI13_9ZZZZ</name>
<organism evidence="7">
    <name type="scientific">marine sediment metagenome</name>
    <dbReference type="NCBI Taxonomy" id="412755"/>
    <lineage>
        <taxon>unclassified sequences</taxon>
        <taxon>metagenomes</taxon>
        <taxon>ecological metagenomes</taxon>
    </lineage>
</organism>
<dbReference type="GO" id="GO:0046872">
    <property type="term" value="F:metal ion binding"/>
    <property type="evidence" value="ECO:0007669"/>
    <property type="project" value="InterPro"/>
</dbReference>
<feature type="non-terminal residue" evidence="7">
    <location>
        <position position="273"/>
    </location>
</feature>
<evidence type="ECO:0000259" key="6">
    <source>
        <dbReference type="Pfam" id="PF01676"/>
    </source>
</evidence>
<dbReference type="InterPro" id="IPR006124">
    <property type="entry name" value="Metalloenzyme"/>
</dbReference>
<comment type="pathway">
    <text evidence="3">Carbohydrate degradation.</text>
</comment>
<evidence type="ECO:0000313" key="7">
    <source>
        <dbReference type="EMBL" id="GAI30499.1"/>
    </source>
</evidence>
<evidence type="ECO:0000256" key="2">
    <source>
        <dbReference type="ARBA" id="ARBA00002315"/>
    </source>
</evidence>
<evidence type="ECO:0000256" key="3">
    <source>
        <dbReference type="ARBA" id="ARBA00004921"/>
    </source>
</evidence>
<dbReference type="AlphaFoldDB" id="X1PI13"/>
<comment type="function">
    <text evidence="2">Catalyzes the interconversion of 2-phosphoglycerate and 3-phosphoglycerate.</text>
</comment>
<dbReference type="EMBL" id="BARV01016749">
    <property type="protein sequence ID" value="GAI30499.1"/>
    <property type="molecule type" value="Genomic_DNA"/>
</dbReference>
<dbReference type="CDD" id="cd16011">
    <property type="entry name" value="iPGM_like"/>
    <property type="match status" value="1"/>
</dbReference>
<comment type="catalytic activity">
    <reaction evidence="1">
        <text>(2R)-2-phosphoglycerate = (2R)-3-phosphoglycerate</text>
        <dbReference type="Rhea" id="RHEA:15901"/>
        <dbReference type="ChEBI" id="CHEBI:58272"/>
        <dbReference type="ChEBI" id="CHEBI:58289"/>
        <dbReference type="EC" id="5.4.2.12"/>
    </reaction>
</comment>
<evidence type="ECO:0000256" key="4">
    <source>
        <dbReference type="ARBA" id="ARBA00005524"/>
    </source>
</evidence>
<keyword evidence="5" id="KW-0324">Glycolysis</keyword>
<dbReference type="InterPro" id="IPR004456">
    <property type="entry name" value="Pglycerate_mutase_ApgM"/>
</dbReference>
<dbReference type="SUPFAM" id="SSF53649">
    <property type="entry name" value="Alkaline phosphatase-like"/>
    <property type="match status" value="1"/>
</dbReference>
<evidence type="ECO:0000256" key="5">
    <source>
        <dbReference type="ARBA" id="ARBA00023152"/>
    </source>
</evidence>
<feature type="domain" description="Metalloenzyme" evidence="6">
    <location>
        <begin position="1"/>
        <end position="272"/>
    </location>
</feature>
<dbReference type="PANTHER" id="PTHR31209">
    <property type="entry name" value="COFACTOR-INDEPENDENT PHOSPHOGLYCERATE MUTASE"/>
    <property type="match status" value="1"/>
</dbReference>
<proteinExistence type="inferred from homology"/>
<reference evidence="7" key="1">
    <citation type="journal article" date="2014" name="Front. Microbiol.">
        <title>High frequency of phylogenetically diverse reductive dehalogenase-homologous genes in deep subseafloor sedimentary metagenomes.</title>
        <authorList>
            <person name="Kawai M."/>
            <person name="Futagami T."/>
            <person name="Toyoda A."/>
            <person name="Takaki Y."/>
            <person name="Nishi S."/>
            <person name="Hori S."/>
            <person name="Arai W."/>
            <person name="Tsubouchi T."/>
            <person name="Morono Y."/>
            <person name="Uchiyama I."/>
            <person name="Ito T."/>
            <person name="Fujiyama A."/>
            <person name="Inagaki F."/>
            <person name="Takami H."/>
        </authorList>
    </citation>
    <scope>NUCLEOTIDE SEQUENCE</scope>
    <source>
        <strain evidence="7">Expedition CK06-06</strain>
    </source>
</reference>
<accession>X1PI13</accession>
<gene>
    <name evidence="7" type="ORF">S06H3_28671</name>
</gene>
<comment type="caution">
    <text evidence="7">The sequence shown here is derived from an EMBL/GenBank/DDBJ whole genome shotgun (WGS) entry which is preliminary data.</text>
</comment>
<evidence type="ECO:0000256" key="1">
    <source>
        <dbReference type="ARBA" id="ARBA00000370"/>
    </source>
</evidence>
<dbReference type="NCBIfam" id="TIGR00306">
    <property type="entry name" value="apgM"/>
    <property type="match status" value="1"/>
</dbReference>
<sequence length="273" mass="29906">MKYLLIVGDGMADYPVPELDNKTPLQAANKPNMDMIATKGCSGLLRTVPEGLTPGSGTAILSVLGYDPRRFYTGRGPFEAAARNIRLDENDVAYRCNLITEKDGILVDYSADHITNSESAELIEALKRNLENLGEVEFFAGLSYRHFLILRNYLHKEIVECTPPHDAIGVEISKVLPKAKTEEEKSTVDLLNRLILDSKKVLEHHPVNVARENAGKRPGNMIWTWGGGRKPTMPTYKQKYGVDAAVISAVDLVKGIGVYAGMKIGEVPGATGL</sequence>
<dbReference type="GO" id="GO:0006096">
    <property type="term" value="P:glycolytic process"/>
    <property type="evidence" value="ECO:0007669"/>
    <property type="project" value="UniProtKB-KW"/>
</dbReference>
<dbReference type="PANTHER" id="PTHR31209:SF4">
    <property type="entry name" value="2,3-BISPHOSPHOGLYCERATE-INDEPENDENT PHOSPHOGLYCERATE MUTASE"/>
    <property type="match status" value="1"/>
</dbReference>
<protein>
    <recommendedName>
        <fullName evidence="6">Metalloenzyme domain-containing protein</fullName>
    </recommendedName>
</protein>
<comment type="similarity">
    <text evidence="4">Belongs to the BPG-independent phosphoglycerate mutase family. A-PGAM subfamily.</text>
</comment>
<dbReference type="GO" id="GO:0004619">
    <property type="term" value="F:phosphoglycerate mutase activity"/>
    <property type="evidence" value="ECO:0007669"/>
    <property type="project" value="UniProtKB-EC"/>
</dbReference>
<dbReference type="Pfam" id="PF01676">
    <property type="entry name" value="Metalloenzyme"/>
    <property type="match status" value="1"/>
</dbReference>
<dbReference type="InterPro" id="IPR017850">
    <property type="entry name" value="Alkaline_phosphatase_core_sf"/>
</dbReference>
<dbReference type="Gene3D" id="3.40.720.10">
    <property type="entry name" value="Alkaline Phosphatase, subunit A"/>
    <property type="match status" value="2"/>
</dbReference>